<evidence type="ECO:0000256" key="1">
    <source>
        <dbReference type="ARBA" id="ARBA00001164"/>
    </source>
</evidence>
<dbReference type="EC" id="5.3.1.24" evidence="3 9"/>
<dbReference type="UniPathway" id="UPA00035">
    <property type="reaction ID" value="UER00042"/>
</dbReference>
<reference evidence="12 13" key="1">
    <citation type="submission" date="2016-10" db="EMBL/GenBank/DDBJ databases">
        <authorList>
            <person name="de Groot N.N."/>
        </authorList>
    </citation>
    <scope>NUCLEOTIDE SEQUENCE [LARGE SCALE GENOMIC DNA]</scope>
    <source>
        <strain evidence="12 13">DSM 17073</strain>
    </source>
</reference>
<keyword evidence="8 9" id="KW-0413">Isomerase</keyword>
<sequence length="210" mass="22875">MTNEALVKICGVTDIMTAHIVEQAGADLIGFVFAKSKRQVTPKVAKTISQSLETSIKTVGVFVDCPKDTVEQIARDVGLDYVQLHGSETPAEIMDYNVPAIKALKLTTKEDLTQLTAYDKVCAYLLVDGPMPGSGETFDWTWLSEMFFHTPLLLAGGLNVDNLDAAKRLATISGFDVSSGVETEGKKDHQKITAFINKAKGREQYVSTTK</sequence>
<dbReference type="GO" id="GO:0000162">
    <property type="term" value="P:L-tryptophan biosynthetic process"/>
    <property type="evidence" value="ECO:0007669"/>
    <property type="project" value="UniProtKB-UniRule"/>
</dbReference>
<dbReference type="PANTHER" id="PTHR42894">
    <property type="entry name" value="N-(5'-PHOSPHORIBOSYL)ANTHRANILATE ISOMERASE"/>
    <property type="match status" value="1"/>
</dbReference>
<dbReference type="EMBL" id="BJWI01000034">
    <property type="protein sequence ID" value="GEM02370.1"/>
    <property type="molecule type" value="Genomic_DNA"/>
</dbReference>
<dbReference type="Proteomes" id="UP000242243">
    <property type="component" value="Unassembled WGS sequence"/>
</dbReference>
<proteinExistence type="inferred from homology"/>
<comment type="similarity">
    <text evidence="9">Belongs to the TrpF family.</text>
</comment>
<gene>
    <name evidence="9 11" type="primary">trpF</name>
    <name evidence="11" type="ORF">HHA03_19020</name>
    <name evidence="12" type="ORF">SAMN05421839_13319</name>
</gene>
<comment type="pathway">
    <text evidence="2 9">Amino-acid biosynthesis; L-tryptophan biosynthesis; L-tryptophan from chorismate: step 3/5.</text>
</comment>
<name>A0A1I5RQX7_9BACI</name>
<evidence type="ECO:0000256" key="7">
    <source>
        <dbReference type="ARBA" id="ARBA00023141"/>
    </source>
</evidence>
<keyword evidence="7 9" id="KW-0057">Aromatic amino acid biosynthesis</keyword>
<dbReference type="CDD" id="cd00405">
    <property type="entry name" value="PRAI"/>
    <property type="match status" value="1"/>
</dbReference>
<feature type="domain" description="N-(5'phosphoribosyl) anthranilate isomerase (PRAI)" evidence="10">
    <location>
        <begin position="7"/>
        <end position="197"/>
    </location>
</feature>
<dbReference type="EMBL" id="FOXC01000033">
    <property type="protein sequence ID" value="SFP60903.1"/>
    <property type="molecule type" value="Genomic_DNA"/>
</dbReference>
<dbReference type="InterPro" id="IPR013785">
    <property type="entry name" value="Aldolase_TIM"/>
</dbReference>
<evidence type="ECO:0000256" key="8">
    <source>
        <dbReference type="ARBA" id="ARBA00023235"/>
    </source>
</evidence>
<evidence type="ECO:0000313" key="14">
    <source>
        <dbReference type="Proteomes" id="UP000321547"/>
    </source>
</evidence>
<keyword evidence="5 9" id="KW-0028">Amino-acid biosynthesis</keyword>
<accession>A0A1I5RQX7</accession>
<organism evidence="12 13">
    <name type="scientific">Halolactibacillus halophilus</name>
    <dbReference type="NCBI Taxonomy" id="306540"/>
    <lineage>
        <taxon>Bacteria</taxon>
        <taxon>Bacillati</taxon>
        <taxon>Bacillota</taxon>
        <taxon>Bacilli</taxon>
        <taxon>Bacillales</taxon>
        <taxon>Bacillaceae</taxon>
        <taxon>Halolactibacillus</taxon>
    </lineage>
</organism>
<dbReference type="InterPro" id="IPR011060">
    <property type="entry name" value="RibuloseP-bd_barrel"/>
</dbReference>
<evidence type="ECO:0000256" key="2">
    <source>
        <dbReference type="ARBA" id="ARBA00004664"/>
    </source>
</evidence>
<evidence type="ECO:0000313" key="12">
    <source>
        <dbReference type="EMBL" id="SFP60903.1"/>
    </source>
</evidence>
<keyword evidence="6 9" id="KW-0822">Tryptophan biosynthesis</keyword>
<evidence type="ECO:0000313" key="11">
    <source>
        <dbReference type="EMBL" id="GEM02370.1"/>
    </source>
</evidence>
<dbReference type="PANTHER" id="PTHR42894:SF1">
    <property type="entry name" value="N-(5'-PHOSPHORIBOSYL)ANTHRANILATE ISOMERASE"/>
    <property type="match status" value="1"/>
</dbReference>
<evidence type="ECO:0000256" key="3">
    <source>
        <dbReference type="ARBA" id="ARBA00012572"/>
    </source>
</evidence>
<dbReference type="InterPro" id="IPR044643">
    <property type="entry name" value="TrpF_fam"/>
</dbReference>
<dbReference type="OrthoDB" id="9786954at2"/>
<dbReference type="InterPro" id="IPR001240">
    <property type="entry name" value="PRAI_dom"/>
</dbReference>
<dbReference type="Proteomes" id="UP000321547">
    <property type="component" value="Unassembled WGS sequence"/>
</dbReference>
<evidence type="ECO:0000256" key="4">
    <source>
        <dbReference type="ARBA" id="ARBA00022272"/>
    </source>
</evidence>
<comment type="catalytic activity">
    <reaction evidence="1 9">
        <text>N-(5-phospho-beta-D-ribosyl)anthranilate = 1-(2-carboxyphenylamino)-1-deoxy-D-ribulose 5-phosphate</text>
        <dbReference type="Rhea" id="RHEA:21540"/>
        <dbReference type="ChEBI" id="CHEBI:18277"/>
        <dbReference type="ChEBI" id="CHEBI:58613"/>
        <dbReference type="EC" id="5.3.1.24"/>
    </reaction>
</comment>
<dbReference type="GO" id="GO:0004640">
    <property type="term" value="F:phosphoribosylanthranilate isomerase activity"/>
    <property type="evidence" value="ECO:0007669"/>
    <property type="project" value="UniProtKB-UniRule"/>
</dbReference>
<dbReference type="AlphaFoldDB" id="A0A1I5RQX7"/>
<evidence type="ECO:0000256" key="6">
    <source>
        <dbReference type="ARBA" id="ARBA00022822"/>
    </source>
</evidence>
<evidence type="ECO:0000256" key="5">
    <source>
        <dbReference type="ARBA" id="ARBA00022605"/>
    </source>
</evidence>
<evidence type="ECO:0000256" key="9">
    <source>
        <dbReference type="HAMAP-Rule" id="MF_00135"/>
    </source>
</evidence>
<reference evidence="11 14" key="2">
    <citation type="submission" date="2019-07" db="EMBL/GenBank/DDBJ databases">
        <title>Whole genome shotgun sequence of Halolactibacillus halophilus NBRC 100868.</title>
        <authorList>
            <person name="Hosoyama A."/>
            <person name="Uohara A."/>
            <person name="Ohji S."/>
            <person name="Ichikawa N."/>
        </authorList>
    </citation>
    <scope>NUCLEOTIDE SEQUENCE [LARGE SCALE GENOMIC DNA]</scope>
    <source>
        <strain evidence="11 14">NBRC 100868</strain>
    </source>
</reference>
<keyword evidence="14" id="KW-1185">Reference proteome</keyword>
<dbReference type="Pfam" id="PF00697">
    <property type="entry name" value="PRAI"/>
    <property type="match status" value="1"/>
</dbReference>
<protein>
    <recommendedName>
        <fullName evidence="4 9">N-(5'-phosphoribosyl)anthranilate isomerase</fullName>
        <shortName evidence="9">PRAI</shortName>
        <ecNumber evidence="3 9">5.3.1.24</ecNumber>
    </recommendedName>
</protein>
<evidence type="ECO:0000313" key="13">
    <source>
        <dbReference type="Proteomes" id="UP000242243"/>
    </source>
</evidence>
<dbReference type="HAMAP" id="MF_00135">
    <property type="entry name" value="PRAI"/>
    <property type="match status" value="1"/>
</dbReference>
<dbReference type="RefSeq" id="WP_089833140.1">
    <property type="nucleotide sequence ID" value="NZ_BJWI01000034.1"/>
</dbReference>
<dbReference type="Gene3D" id="3.20.20.70">
    <property type="entry name" value="Aldolase class I"/>
    <property type="match status" value="1"/>
</dbReference>
<dbReference type="SUPFAM" id="SSF51366">
    <property type="entry name" value="Ribulose-phoshate binding barrel"/>
    <property type="match status" value="1"/>
</dbReference>
<dbReference type="STRING" id="306540.SAMN05421839_13319"/>
<evidence type="ECO:0000259" key="10">
    <source>
        <dbReference type="Pfam" id="PF00697"/>
    </source>
</evidence>